<protein>
    <submittedName>
        <fullName evidence="2">Uncharacterized protein</fullName>
    </submittedName>
</protein>
<reference evidence="2" key="1">
    <citation type="submission" date="2022-03" db="EMBL/GenBank/DDBJ databases">
        <authorList>
            <person name="Martin C."/>
        </authorList>
    </citation>
    <scope>NUCLEOTIDE SEQUENCE</scope>
</reference>
<dbReference type="Proteomes" id="UP000749559">
    <property type="component" value="Unassembled WGS sequence"/>
</dbReference>
<feature type="compositionally biased region" description="Polar residues" evidence="1">
    <location>
        <begin position="280"/>
        <end position="289"/>
    </location>
</feature>
<dbReference type="AlphaFoldDB" id="A0A8J1XFR1"/>
<dbReference type="PROSITE" id="PS50003">
    <property type="entry name" value="PH_DOMAIN"/>
    <property type="match status" value="2"/>
</dbReference>
<dbReference type="SMART" id="SM00233">
    <property type="entry name" value="PH"/>
    <property type="match status" value="2"/>
</dbReference>
<evidence type="ECO:0000313" key="3">
    <source>
        <dbReference type="Proteomes" id="UP000749559"/>
    </source>
</evidence>
<accession>A0A8J1XFR1</accession>
<dbReference type="FunFam" id="2.30.29.30:FF:000286">
    <property type="entry name" value="PH-protein kinase domain containing protein"/>
    <property type="match status" value="1"/>
</dbReference>
<proteinExistence type="predicted"/>
<dbReference type="PANTHER" id="PTHR14336:SF8">
    <property type="entry name" value="PROTEIN OPY1"/>
    <property type="match status" value="1"/>
</dbReference>
<comment type="caution">
    <text evidence="2">The sequence shown here is derived from an EMBL/GenBank/DDBJ whole genome shotgun (WGS) entry which is preliminary data.</text>
</comment>
<dbReference type="InterPro" id="IPR011993">
    <property type="entry name" value="PH-like_dom_sf"/>
</dbReference>
<organism evidence="2 3">
    <name type="scientific">Owenia fusiformis</name>
    <name type="common">Polychaete worm</name>
    <dbReference type="NCBI Taxonomy" id="6347"/>
    <lineage>
        <taxon>Eukaryota</taxon>
        <taxon>Metazoa</taxon>
        <taxon>Spiralia</taxon>
        <taxon>Lophotrochozoa</taxon>
        <taxon>Annelida</taxon>
        <taxon>Polychaeta</taxon>
        <taxon>Sedentaria</taxon>
        <taxon>Canalipalpata</taxon>
        <taxon>Sabellida</taxon>
        <taxon>Oweniida</taxon>
        <taxon>Oweniidae</taxon>
        <taxon>Owenia</taxon>
    </lineage>
</organism>
<name>A0A8J1XFR1_OWEFU</name>
<feature type="region of interest" description="Disordered" evidence="1">
    <location>
        <begin position="280"/>
        <end position="328"/>
    </location>
</feature>
<dbReference type="Gene3D" id="2.30.29.30">
    <property type="entry name" value="Pleckstrin-homology domain (PH domain)/Phosphotyrosine-binding domain (PTB)"/>
    <property type="match status" value="2"/>
</dbReference>
<gene>
    <name evidence="2" type="ORF">OFUS_LOCUS10761</name>
</gene>
<evidence type="ECO:0000313" key="2">
    <source>
        <dbReference type="EMBL" id="CAH1784591.1"/>
    </source>
</evidence>
<dbReference type="SUPFAM" id="SSF50729">
    <property type="entry name" value="PH domain-like"/>
    <property type="match status" value="2"/>
</dbReference>
<feature type="compositionally biased region" description="Polar residues" evidence="1">
    <location>
        <begin position="298"/>
        <end position="328"/>
    </location>
</feature>
<dbReference type="PANTHER" id="PTHR14336">
    <property type="entry name" value="TANDEM PH DOMAIN CONTAINING PROTEIN"/>
    <property type="match status" value="1"/>
</dbReference>
<keyword evidence="3" id="KW-1185">Reference proteome</keyword>
<dbReference type="EMBL" id="CAIIXF020000005">
    <property type="protein sequence ID" value="CAH1784591.1"/>
    <property type="molecule type" value="Genomic_DNA"/>
</dbReference>
<dbReference type="OrthoDB" id="185175at2759"/>
<dbReference type="InterPro" id="IPR001849">
    <property type="entry name" value="PH_domain"/>
</dbReference>
<evidence type="ECO:0000256" key="1">
    <source>
        <dbReference type="SAM" id="MobiDB-lite"/>
    </source>
</evidence>
<sequence>MRNNKMSSTFAGYLQIEIVENSGSFFRKYFILNGSENTLTYYDDVLKKLPEGAKPIETINLSYVSMVSRATQRMKEKYCFVITVAGKKVFLRANNEEDMNLWLDALLKASKLTVPKQDDSMKRQVSMIGSYRTEIAGGVVLKIPVEQESDGESTCDELEKNYEAPRSPDGKRLPVIKAGYCVKQGALVKNWKRRYFVLDLTGLSYFKNEQYYNSEKPPIKCIYKSEILDVRSSQGIHPQRDNLFEVVTAQRVYYVQCDTQEDMESWLYILRSTYLGDDVQNNHTQTTDSLGRKPSIQRPGSTTTNDRPVSDNTTNGSGTLTSQKSMWL</sequence>
<dbReference type="InterPro" id="IPR051707">
    <property type="entry name" value="PI-Interact_SigTrans_Reg"/>
</dbReference>
<dbReference type="Pfam" id="PF00169">
    <property type="entry name" value="PH"/>
    <property type="match status" value="2"/>
</dbReference>